<evidence type="ECO:0008006" key="3">
    <source>
        <dbReference type="Google" id="ProtNLM"/>
    </source>
</evidence>
<dbReference type="EMBL" id="JXAK01000073">
    <property type="protein sequence ID" value="KIL38154.1"/>
    <property type="molecule type" value="Genomic_DNA"/>
</dbReference>
<comment type="caution">
    <text evidence="1">The sequence shown here is derived from an EMBL/GenBank/DDBJ whole genome shotgun (WGS) entry which is preliminary data.</text>
</comment>
<evidence type="ECO:0000313" key="1">
    <source>
        <dbReference type="EMBL" id="KIL38154.1"/>
    </source>
</evidence>
<sequence length="152" mass="17020">MSAIVMKVPCSGDEVRKAWRELQPRIAGLDGVNREQGFVFVPEWQWADGVKDLWVGVEVAPDIPRQNVPAGAELLALPARTYATVRAQGNRQQMYEAYDALGAWFRDTGRVRDVSEGSFSLEANSLQPVNPFDIPADEIDEFDFHIYAPIRA</sequence>
<keyword evidence="2" id="KW-1185">Reference proteome</keyword>
<dbReference type="SUPFAM" id="SSF55136">
    <property type="entry name" value="Probable bacterial effector-binding domain"/>
    <property type="match status" value="1"/>
</dbReference>
<reference evidence="1 2" key="1">
    <citation type="submission" date="2014-12" db="EMBL/GenBank/DDBJ databases">
        <title>Draft genome sequence of Paenibacillus kamchatkensis strain B-2647.</title>
        <authorList>
            <person name="Karlyshev A.V."/>
            <person name="Kudryashova E.B."/>
        </authorList>
    </citation>
    <scope>NUCLEOTIDE SEQUENCE [LARGE SCALE GENOMIC DNA]</scope>
    <source>
        <strain evidence="1 2">VKM B-2647</strain>
    </source>
</reference>
<organism evidence="1 2">
    <name type="scientific">Gordoniibacillus kamchatkensis</name>
    <dbReference type="NCBI Taxonomy" id="1590651"/>
    <lineage>
        <taxon>Bacteria</taxon>
        <taxon>Bacillati</taxon>
        <taxon>Bacillota</taxon>
        <taxon>Bacilli</taxon>
        <taxon>Bacillales</taxon>
        <taxon>Paenibacillaceae</taxon>
        <taxon>Gordoniibacillus</taxon>
    </lineage>
</organism>
<accession>A0ABR5AAU2</accession>
<dbReference type="Proteomes" id="UP000031967">
    <property type="component" value="Unassembled WGS sequence"/>
</dbReference>
<dbReference type="InterPro" id="IPR011256">
    <property type="entry name" value="Reg_factor_effector_dom_sf"/>
</dbReference>
<proteinExistence type="predicted"/>
<evidence type="ECO:0000313" key="2">
    <source>
        <dbReference type="Proteomes" id="UP000031967"/>
    </source>
</evidence>
<gene>
    <name evidence="1" type="ORF">SD70_28130</name>
</gene>
<protein>
    <recommendedName>
        <fullName evidence="3">Bacterial transcription activator effector binding domain-containing protein</fullName>
    </recommendedName>
</protein>
<dbReference type="Gene3D" id="3.20.80.10">
    <property type="entry name" value="Regulatory factor, effector binding domain"/>
    <property type="match status" value="1"/>
</dbReference>
<name>A0ABR5AAU2_9BACL</name>